<protein>
    <submittedName>
        <fullName evidence="1">LPS export ABC transporter periplasmic protein LptC</fullName>
    </submittedName>
</protein>
<accession>A0A4Y9IPU9</accession>
<dbReference type="AlphaFoldDB" id="A0A4Y9IPU9"/>
<dbReference type="InterPro" id="IPR010664">
    <property type="entry name" value="LipoPS_assembly_LptC-rel"/>
</dbReference>
<comment type="caution">
    <text evidence="1">The sequence shown here is derived from an EMBL/GenBank/DDBJ whole genome shotgun (WGS) entry which is preliminary data.</text>
</comment>
<sequence length="215" mass="25522">MGLLVFKMQQLKTRQNLSVVTVFLSVMAFFFISCKEEVKSTVDLHYDADKVPSLNTDSVTMLISDSGLIRYKVIAKTWEIFDRAKDPHWFFPHGFYFEQLDTVFNVVATVKSDSAWNYTSRKIWRWKGNVVIRNRLNETFKSEELFWDQRQQKVYSKKYVEVFRPDKMTLHGMGGFEANQQMTEYRFWNVKDSPITYNEDQEANADDQNNEEKKE</sequence>
<dbReference type="Pfam" id="PF06835">
    <property type="entry name" value="LptC"/>
    <property type="match status" value="1"/>
</dbReference>
<dbReference type="GO" id="GO:0015221">
    <property type="term" value="F:lipopolysaccharide transmembrane transporter activity"/>
    <property type="evidence" value="ECO:0007669"/>
    <property type="project" value="InterPro"/>
</dbReference>
<proteinExistence type="predicted"/>
<dbReference type="Proteomes" id="UP000298285">
    <property type="component" value="Unassembled WGS sequence"/>
</dbReference>
<dbReference type="PROSITE" id="PS51257">
    <property type="entry name" value="PROKAR_LIPOPROTEIN"/>
    <property type="match status" value="1"/>
</dbReference>
<dbReference type="NCBIfam" id="TIGR04409">
    <property type="entry name" value="LptC_YrbK"/>
    <property type="match status" value="1"/>
</dbReference>
<evidence type="ECO:0000313" key="2">
    <source>
        <dbReference type="Proteomes" id="UP000298285"/>
    </source>
</evidence>
<name>A0A4Y9IPU9_9BACT</name>
<reference evidence="1 2" key="1">
    <citation type="submission" date="2019-03" db="EMBL/GenBank/DDBJ databases">
        <title>Diversity of the mouse oral microbiome.</title>
        <authorList>
            <person name="Joseph S."/>
            <person name="Aduse-Opoku J."/>
            <person name="Curtis M."/>
            <person name="Wade W."/>
            <person name="Hashim A."/>
        </authorList>
    </citation>
    <scope>NUCLEOTIDE SEQUENCE [LARGE SCALE GENOMIC DNA]</scope>
    <source>
        <strain evidence="1 2">P11</strain>
    </source>
</reference>
<dbReference type="InterPro" id="IPR026265">
    <property type="entry name" value="LptC"/>
</dbReference>
<gene>
    <name evidence="1" type="primary">lptC</name>
    <name evidence="1" type="ORF">E4T88_09900</name>
</gene>
<dbReference type="GO" id="GO:0005886">
    <property type="term" value="C:plasma membrane"/>
    <property type="evidence" value="ECO:0007669"/>
    <property type="project" value="InterPro"/>
</dbReference>
<dbReference type="EMBL" id="SPPK01000002">
    <property type="protein sequence ID" value="TFU90306.1"/>
    <property type="molecule type" value="Genomic_DNA"/>
</dbReference>
<dbReference type="OrthoDB" id="9812080at2"/>
<evidence type="ECO:0000313" key="1">
    <source>
        <dbReference type="EMBL" id="TFU90306.1"/>
    </source>
</evidence>
<organism evidence="1 2">
    <name type="scientific">Dysgonomonas mossii</name>
    <dbReference type="NCBI Taxonomy" id="163665"/>
    <lineage>
        <taxon>Bacteria</taxon>
        <taxon>Pseudomonadati</taxon>
        <taxon>Bacteroidota</taxon>
        <taxon>Bacteroidia</taxon>
        <taxon>Bacteroidales</taxon>
        <taxon>Dysgonomonadaceae</taxon>
        <taxon>Dysgonomonas</taxon>
    </lineage>
</organism>